<dbReference type="FunFam" id="3.40.50.2300:FF:000001">
    <property type="entry name" value="DNA-binding response regulator PhoB"/>
    <property type="match status" value="1"/>
</dbReference>
<dbReference type="InterPro" id="IPR036388">
    <property type="entry name" value="WH-like_DNA-bd_sf"/>
</dbReference>
<reference evidence="12" key="1">
    <citation type="submission" date="2022-06" db="EMBL/GenBank/DDBJ databases">
        <title>Vallitalea longa sp. nov., an anaerobic bacterium isolated from marine sediment.</title>
        <authorList>
            <person name="Hirano S."/>
            <person name="Terahara T."/>
            <person name="Mori K."/>
            <person name="Hamada M."/>
            <person name="Matsumoto R."/>
            <person name="Kobayashi T."/>
        </authorList>
    </citation>
    <scope>NUCLEOTIDE SEQUENCE</scope>
    <source>
        <strain evidence="12">SH18-1</strain>
    </source>
</reference>
<evidence type="ECO:0000256" key="4">
    <source>
        <dbReference type="ARBA" id="ARBA00023015"/>
    </source>
</evidence>
<accession>A0A9W6DDZ9</accession>
<keyword evidence="2 8" id="KW-0597">Phosphoprotein</keyword>
<organism evidence="12 13">
    <name type="scientific">Vallitalea longa</name>
    <dbReference type="NCBI Taxonomy" id="2936439"/>
    <lineage>
        <taxon>Bacteria</taxon>
        <taxon>Bacillati</taxon>
        <taxon>Bacillota</taxon>
        <taxon>Clostridia</taxon>
        <taxon>Lachnospirales</taxon>
        <taxon>Vallitaleaceae</taxon>
        <taxon>Vallitalea</taxon>
    </lineage>
</organism>
<dbReference type="SMART" id="SM00448">
    <property type="entry name" value="REC"/>
    <property type="match status" value="1"/>
</dbReference>
<evidence type="ECO:0000256" key="1">
    <source>
        <dbReference type="ARBA" id="ARBA00018672"/>
    </source>
</evidence>
<dbReference type="Gene3D" id="3.40.50.2300">
    <property type="match status" value="1"/>
</dbReference>
<keyword evidence="5 9" id="KW-0238">DNA-binding</keyword>
<dbReference type="SUPFAM" id="SSF46894">
    <property type="entry name" value="C-terminal effector domain of the bipartite response regulators"/>
    <property type="match status" value="1"/>
</dbReference>
<dbReference type="GO" id="GO:0032993">
    <property type="term" value="C:protein-DNA complex"/>
    <property type="evidence" value="ECO:0007669"/>
    <property type="project" value="TreeGrafter"/>
</dbReference>
<evidence type="ECO:0000313" key="13">
    <source>
        <dbReference type="Proteomes" id="UP001144256"/>
    </source>
</evidence>
<proteinExistence type="predicted"/>
<evidence type="ECO:0000256" key="6">
    <source>
        <dbReference type="ARBA" id="ARBA00023163"/>
    </source>
</evidence>
<dbReference type="GO" id="GO:0006355">
    <property type="term" value="P:regulation of DNA-templated transcription"/>
    <property type="evidence" value="ECO:0007669"/>
    <property type="project" value="InterPro"/>
</dbReference>
<dbReference type="SUPFAM" id="SSF52172">
    <property type="entry name" value="CheY-like"/>
    <property type="match status" value="1"/>
</dbReference>
<keyword evidence="6" id="KW-0804">Transcription</keyword>
<dbReference type="PROSITE" id="PS50110">
    <property type="entry name" value="RESPONSE_REGULATORY"/>
    <property type="match status" value="1"/>
</dbReference>
<keyword evidence="4" id="KW-0805">Transcription regulation</keyword>
<dbReference type="GO" id="GO:0005829">
    <property type="term" value="C:cytosol"/>
    <property type="evidence" value="ECO:0007669"/>
    <property type="project" value="TreeGrafter"/>
</dbReference>
<dbReference type="FunFam" id="1.10.10.10:FF:000018">
    <property type="entry name" value="DNA-binding response regulator ResD"/>
    <property type="match status" value="1"/>
</dbReference>
<dbReference type="InterPro" id="IPR039420">
    <property type="entry name" value="WalR-like"/>
</dbReference>
<dbReference type="Proteomes" id="UP001144256">
    <property type="component" value="Unassembled WGS sequence"/>
</dbReference>
<keyword evidence="13" id="KW-1185">Reference proteome</keyword>
<evidence type="ECO:0000313" key="12">
    <source>
        <dbReference type="EMBL" id="GKX28935.1"/>
    </source>
</evidence>
<feature type="domain" description="OmpR/PhoB-type" evidence="11">
    <location>
        <begin position="132"/>
        <end position="231"/>
    </location>
</feature>
<evidence type="ECO:0000259" key="11">
    <source>
        <dbReference type="PROSITE" id="PS51755"/>
    </source>
</evidence>
<dbReference type="EMBL" id="BRLB01000002">
    <property type="protein sequence ID" value="GKX28935.1"/>
    <property type="molecule type" value="Genomic_DNA"/>
</dbReference>
<dbReference type="InterPro" id="IPR001867">
    <property type="entry name" value="OmpR/PhoB-type_DNA-bd"/>
</dbReference>
<evidence type="ECO:0000256" key="2">
    <source>
        <dbReference type="ARBA" id="ARBA00022553"/>
    </source>
</evidence>
<keyword evidence="3" id="KW-0902">Two-component regulatory system</keyword>
<dbReference type="InterPro" id="IPR001789">
    <property type="entry name" value="Sig_transdc_resp-reg_receiver"/>
</dbReference>
<dbReference type="PANTHER" id="PTHR48111">
    <property type="entry name" value="REGULATOR OF RPOS"/>
    <property type="match status" value="1"/>
</dbReference>
<dbReference type="InterPro" id="IPR016032">
    <property type="entry name" value="Sig_transdc_resp-reg_C-effctor"/>
</dbReference>
<evidence type="ECO:0000256" key="8">
    <source>
        <dbReference type="PROSITE-ProRule" id="PRU00169"/>
    </source>
</evidence>
<evidence type="ECO:0000256" key="5">
    <source>
        <dbReference type="ARBA" id="ARBA00023125"/>
    </source>
</evidence>
<comment type="caution">
    <text evidence="12">The sequence shown here is derived from an EMBL/GenBank/DDBJ whole genome shotgun (WGS) entry which is preliminary data.</text>
</comment>
<dbReference type="SMART" id="SM00862">
    <property type="entry name" value="Trans_reg_C"/>
    <property type="match status" value="1"/>
</dbReference>
<gene>
    <name evidence="12" type="ORF">SH1V18_14150</name>
</gene>
<dbReference type="PANTHER" id="PTHR48111:SF2">
    <property type="entry name" value="RESPONSE REGULATOR SAER"/>
    <property type="match status" value="1"/>
</dbReference>
<dbReference type="Gene3D" id="1.10.10.10">
    <property type="entry name" value="Winged helix-like DNA-binding domain superfamily/Winged helix DNA-binding domain"/>
    <property type="match status" value="1"/>
</dbReference>
<dbReference type="CDD" id="cd17574">
    <property type="entry name" value="REC_OmpR"/>
    <property type="match status" value="1"/>
</dbReference>
<feature type="DNA-binding region" description="OmpR/PhoB-type" evidence="9">
    <location>
        <begin position="132"/>
        <end position="231"/>
    </location>
</feature>
<dbReference type="RefSeq" id="WP_281813899.1">
    <property type="nucleotide sequence ID" value="NZ_BRLB01000002.1"/>
</dbReference>
<name>A0A9W6DDZ9_9FIRM</name>
<dbReference type="Pfam" id="PF00072">
    <property type="entry name" value="Response_reg"/>
    <property type="match status" value="1"/>
</dbReference>
<evidence type="ECO:0000256" key="9">
    <source>
        <dbReference type="PROSITE-ProRule" id="PRU01091"/>
    </source>
</evidence>
<comment type="function">
    <text evidence="7">May play the central regulatory role in sporulation. It may be an element of the effector pathway responsible for the activation of sporulation genes in response to nutritional stress. Spo0A may act in concert with spo0H (a sigma factor) to control the expression of some genes that are critical to the sporulation process.</text>
</comment>
<feature type="modified residue" description="4-aspartylphosphate" evidence="8">
    <location>
        <position position="54"/>
    </location>
</feature>
<evidence type="ECO:0000256" key="7">
    <source>
        <dbReference type="ARBA" id="ARBA00024867"/>
    </source>
</evidence>
<feature type="domain" description="Response regulatory" evidence="10">
    <location>
        <begin position="5"/>
        <end position="118"/>
    </location>
</feature>
<dbReference type="PROSITE" id="PS51755">
    <property type="entry name" value="OMPR_PHOB"/>
    <property type="match status" value="1"/>
</dbReference>
<dbReference type="GO" id="GO:0000156">
    <property type="term" value="F:phosphorelay response regulator activity"/>
    <property type="evidence" value="ECO:0007669"/>
    <property type="project" value="TreeGrafter"/>
</dbReference>
<dbReference type="AlphaFoldDB" id="A0A9W6DDZ9"/>
<evidence type="ECO:0000256" key="3">
    <source>
        <dbReference type="ARBA" id="ARBA00023012"/>
    </source>
</evidence>
<sequence length="231" mass="26843">MEEINILVVEDEKEISELIKTNLEKEGFSVYQAYDGKIGLNMALTKDIQIVILDIMLPNMDGLEVCRQIRTKKNVPIIMLSAKSQDIDKIVGLSIGADDYICKPFNMMELNARIRSQLRRYLYLNDSNINKNNTIMVKDLMIDLESHEVSIGDEEIKLTPTEYDILVLLAKNIGKVFSSEKIFEEIWEDKYYETNNNVMVHIRNIREKLNDNSKDPRYIKTIWGVGYKIEK</sequence>
<dbReference type="Gene3D" id="6.10.250.690">
    <property type="match status" value="1"/>
</dbReference>
<dbReference type="InterPro" id="IPR011006">
    <property type="entry name" value="CheY-like_superfamily"/>
</dbReference>
<dbReference type="GO" id="GO:0000976">
    <property type="term" value="F:transcription cis-regulatory region binding"/>
    <property type="evidence" value="ECO:0007669"/>
    <property type="project" value="TreeGrafter"/>
</dbReference>
<dbReference type="CDD" id="cd00383">
    <property type="entry name" value="trans_reg_C"/>
    <property type="match status" value="1"/>
</dbReference>
<dbReference type="Pfam" id="PF00486">
    <property type="entry name" value="Trans_reg_C"/>
    <property type="match status" value="1"/>
</dbReference>
<protein>
    <recommendedName>
        <fullName evidence="1">Stage 0 sporulation protein A homolog</fullName>
    </recommendedName>
</protein>
<evidence type="ECO:0000259" key="10">
    <source>
        <dbReference type="PROSITE" id="PS50110"/>
    </source>
</evidence>